<keyword evidence="1" id="KW-0732">Signal</keyword>
<accession>A0A841RJ75</accession>
<protein>
    <submittedName>
        <fullName evidence="2">Raffinose/stachyose/melibiose transport system substrate-binding protein</fullName>
    </submittedName>
</protein>
<feature type="signal peptide" evidence="1">
    <location>
        <begin position="1"/>
        <end position="22"/>
    </location>
</feature>
<dbReference type="RefSeq" id="WP_184245943.1">
    <property type="nucleotide sequence ID" value="NZ_BAAACU010000058.1"/>
</dbReference>
<dbReference type="PANTHER" id="PTHR43649:SF14">
    <property type="entry name" value="BLR3389 PROTEIN"/>
    <property type="match status" value="1"/>
</dbReference>
<name>A0A841RJ75_9BACI</name>
<dbReference type="PROSITE" id="PS51257">
    <property type="entry name" value="PROKAR_LIPOPROTEIN"/>
    <property type="match status" value="1"/>
</dbReference>
<dbReference type="Pfam" id="PF01547">
    <property type="entry name" value="SBP_bac_1"/>
    <property type="match status" value="1"/>
</dbReference>
<keyword evidence="3" id="KW-1185">Reference proteome</keyword>
<proteinExistence type="predicted"/>
<evidence type="ECO:0000313" key="3">
    <source>
        <dbReference type="Proteomes" id="UP000572212"/>
    </source>
</evidence>
<dbReference type="PANTHER" id="PTHR43649">
    <property type="entry name" value="ARABINOSE-BINDING PROTEIN-RELATED"/>
    <property type="match status" value="1"/>
</dbReference>
<evidence type="ECO:0000256" key="1">
    <source>
        <dbReference type="SAM" id="SignalP"/>
    </source>
</evidence>
<dbReference type="SUPFAM" id="SSF53850">
    <property type="entry name" value="Periplasmic binding protein-like II"/>
    <property type="match status" value="1"/>
</dbReference>
<dbReference type="EMBL" id="JACHON010000003">
    <property type="protein sequence ID" value="MBB6512549.1"/>
    <property type="molecule type" value="Genomic_DNA"/>
</dbReference>
<feature type="chain" id="PRO_5038810032" evidence="1">
    <location>
        <begin position="23"/>
        <end position="448"/>
    </location>
</feature>
<dbReference type="AlphaFoldDB" id="A0A841RJ75"/>
<dbReference type="InterPro" id="IPR006059">
    <property type="entry name" value="SBP"/>
</dbReference>
<reference evidence="2 3" key="1">
    <citation type="submission" date="2020-08" db="EMBL/GenBank/DDBJ databases">
        <title>Genomic Encyclopedia of Type Strains, Phase IV (KMG-IV): sequencing the most valuable type-strain genomes for metagenomic binning, comparative biology and taxonomic classification.</title>
        <authorList>
            <person name="Goeker M."/>
        </authorList>
    </citation>
    <scope>NUCLEOTIDE SEQUENCE [LARGE SCALE GENOMIC DNA]</scope>
    <source>
        <strain evidence="2 3">DSM 11805</strain>
    </source>
</reference>
<gene>
    <name evidence="2" type="ORF">GGQ92_001332</name>
</gene>
<dbReference type="Gene3D" id="3.40.190.10">
    <property type="entry name" value="Periplasmic binding protein-like II"/>
    <property type="match status" value="2"/>
</dbReference>
<dbReference type="Proteomes" id="UP000572212">
    <property type="component" value="Unassembled WGS sequence"/>
</dbReference>
<sequence length="448" mass="49231">MQKKWSRRLMMMLAVGLIFILAACGGDDSETEGNESTSGDNESGSADEVVIDFMHLWPEGSSKQHYEIVNEIIAEYEEANEGVTIQTEILGNEQYKEKIRVLSTSNELPDVGMTWAAGYLVPYVDGNMFAPLDDVIEGPLADQFVSGTTEAFALDGTTYGLPLELNITPLYYNKRIFDENGVEVPTTYEELKTAIQTLADNGVTPITLGNKDKWTGSMWYMYLADRIGGPEVLNNAIDRSGSFEDPALIEAAAEIQELVDMGAFVNGYNGLGNDEAKGYFLNEQAAMYLMATWDLPEFTTNEDNPQEFRDSVEYMKFPTVEGGEGDENSFVGGPGVGLFVAEDSDVKDEAKDFVAFFVEKWGEQSVEKAGVIPATKVDTETLDLPEMYIDVLNDLNEATNLTLYADVQMSAAVADVHLDMIQALFGNAVTPEEFAENQENALAEEAGE</sequence>
<organism evidence="2 3">
    <name type="scientific">Gracilibacillus halotolerans</name>
    <dbReference type="NCBI Taxonomy" id="74386"/>
    <lineage>
        <taxon>Bacteria</taxon>
        <taxon>Bacillati</taxon>
        <taxon>Bacillota</taxon>
        <taxon>Bacilli</taxon>
        <taxon>Bacillales</taxon>
        <taxon>Bacillaceae</taxon>
        <taxon>Gracilibacillus</taxon>
    </lineage>
</organism>
<dbReference type="InterPro" id="IPR050490">
    <property type="entry name" value="Bact_solute-bd_prot1"/>
</dbReference>
<evidence type="ECO:0000313" key="2">
    <source>
        <dbReference type="EMBL" id="MBB6512549.1"/>
    </source>
</evidence>
<comment type="caution">
    <text evidence="2">The sequence shown here is derived from an EMBL/GenBank/DDBJ whole genome shotgun (WGS) entry which is preliminary data.</text>
</comment>